<feature type="domain" description="RabBD" evidence="13">
    <location>
        <begin position="4"/>
        <end position="130"/>
    </location>
</feature>
<evidence type="ECO:0000259" key="10">
    <source>
        <dbReference type="PROSITE" id="PS50004"/>
    </source>
</evidence>
<sequence>MAAVPDMSHLTPEERSTIEEVIIRQKQEEEKENEIMRRKQDEVKILEERIRACSEKHKKAGVELHATCHICLKTKFADGVGHICNYCSIRCCARCGGKVTLRSTKVIWVCILCRKKQELLSKTGQWITKTGLAAGDNAMVRRMQDMQVGGPPGLVDQTQDKRPKLERAHSAAEKENLPLLLSSGSLLRRQYSQQEQGPGRRLPTSDSGVDMSVSPHSRSLPTPHVAPSHQAQQPPRHPDAYAEDDPNLYRGEIDGLMKQQNYQQRQRPIYPDQNTDLAMTYQPMVEAGPPRSAVHPPQQHSVHQTQSAHTPQSVGQGGGLQPQRSFSSSEEERSTPECASDEPDESEKGKGYYHHTGGPISMSGGGRRHNGPHNGHYNMAAMTIEYNGHHPPREPRKEENTLVRRSFRRSGDEWRADSRRFTERRGKKTVRFDGGTNVGGPQEDWSWEADRQGSQDSATKDSGIDTSSTFTSSEDSNRGDLPKHPWQVSRDGQKIIGHMVLRKQSGSGSSSSILGLKVVGGKLLEDGSMGAVIEKVKKGSTADIEGQLRPGKNELNLIRPHSNTPYSSTTTTFDALIIHLANIPHTARFTTRSSSIKYRKLIVESKNVTTLPYIFLFEPRSVLFDSAKSQVNKIQVVGGERRIRPDDWTISGDEVIKWNGRSLQGKSFGEVYDIIAESRQDPQVELVVSRNISSTAGPMATGGPMTGGPMAVRKTAQTQWRQKHPETISGPQHHKDPLTPHVAQIPPFEARKFTSKMLKSSLELERSLAELYDARREKPSVLVTSPGSPDFHARGHARHLRHASSNANVGGNLQVKLSFDPVALRLIVTLICAAGLTPRSNGQPRNPYAKIFLLPDKSEKSKRRTKTLANTNDPKWNQTFVYEGIRRVSELRKRALEITVWDYGKYDTNDFLGEVVLELGAARFDEEAEWHPLTGHSEHRHIGYYQEPDDMVITPVDCHLSPPSTTSRLSDSDTSECDITDCDGSREQRRTADGASISSIGSSSR</sequence>
<feature type="region of interest" description="Disordered" evidence="9">
    <location>
        <begin position="146"/>
        <end position="174"/>
    </location>
</feature>
<dbReference type="GO" id="GO:0050806">
    <property type="term" value="P:positive regulation of synaptic transmission"/>
    <property type="evidence" value="ECO:0007669"/>
    <property type="project" value="TreeGrafter"/>
</dbReference>
<dbReference type="GO" id="GO:0031267">
    <property type="term" value="F:small GTPase binding"/>
    <property type="evidence" value="ECO:0007669"/>
    <property type="project" value="InterPro"/>
</dbReference>
<dbReference type="InterPro" id="IPR000008">
    <property type="entry name" value="C2_dom"/>
</dbReference>
<feature type="domain" description="C2" evidence="10">
    <location>
        <begin position="809"/>
        <end position="935"/>
    </location>
</feature>
<feature type="compositionally biased region" description="Polar residues" evidence="9">
    <location>
        <begin position="298"/>
        <end position="314"/>
    </location>
</feature>
<feature type="compositionally biased region" description="Basic and acidic residues" evidence="9">
    <location>
        <begin position="983"/>
        <end position="992"/>
    </location>
</feature>
<dbReference type="InterPro" id="IPR054386">
    <property type="entry name" value="RIM_Znf"/>
</dbReference>
<organism evidence="14 15">
    <name type="scientific">Apis cerana cerana</name>
    <name type="common">Oriental honeybee</name>
    <dbReference type="NCBI Taxonomy" id="94128"/>
    <lineage>
        <taxon>Eukaryota</taxon>
        <taxon>Metazoa</taxon>
        <taxon>Ecdysozoa</taxon>
        <taxon>Arthropoda</taxon>
        <taxon>Hexapoda</taxon>
        <taxon>Insecta</taxon>
        <taxon>Pterygota</taxon>
        <taxon>Neoptera</taxon>
        <taxon>Endopterygota</taxon>
        <taxon>Hymenoptera</taxon>
        <taxon>Apocrita</taxon>
        <taxon>Aculeata</taxon>
        <taxon>Apoidea</taxon>
        <taxon>Anthophila</taxon>
        <taxon>Apidae</taxon>
        <taxon>Apis</taxon>
    </lineage>
</organism>
<evidence type="ECO:0000256" key="8">
    <source>
        <dbReference type="SAM" id="Coils"/>
    </source>
</evidence>
<dbReference type="PANTHER" id="PTHR12157:SF21">
    <property type="entry name" value="RAB3 INTERACTING MOLECULE, ISOFORM F"/>
    <property type="match status" value="1"/>
</dbReference>
<dbReference type="FunFam" id="2.60.40.150:FF:000003">
    <property type="entry name" value="Regulating synaptic membrane exocytosis protein 2"/>
    <property type="match status" value="1"/>
</dbReference>
<dbReference type="Proteomes" id="UP000242457">
    <property type="component" value="Unassembled WGS sequence"/>
</dbReference>
<feature type="compositionally biased region" description="Basic and acidic residues" evidence="9">
    <location>
        <begin position="448"/>
        <end position="463"/>
    </location>
</feature>
<feature type="domain" description="FYVE-type" evidence="12">
    <location>
        <begin position="68"/>
        <end position="118"/>
    </location>
</feature>
<dbReference type="SUPFAM" id="SSF57903">
    <property type="entry name" value="FYVE/PHD zinc finger"/>
    <property type="match status" value="1"/>
</dbReference>
<dbReference type="OrthoDB" id="420032at2759"/>
<evidence type="ECO:0000256" key="5">
    <source>
        <dbReference type="ARBA" id="ARBA00023018"/>
    </source>
</evidence>
<dbReference type="PROSITE" id="PS50004">
    <property type="entry name" value="C2"/>
    <property type="match status" value="1"/>
</dbReference>
<comment type="subcellular location">
    <subcellularLocation>
        <location evidence="6">Synapse</location>
    </subcellularLocation>
</comment>
<dbReference type="PROSITE" id="PS50178">
    <property type="entry name" value="ZF_FYVE"/>
    <property type="match status" value="1"/>
</dbReference>
<dbReference type="SUPFAM" id="SSF50156">
    <property type="entry name" value="PDZ domain-like"/>
    <property type="match status" value="2"/>
</dbReference>
<dbReference type="GO" id="GO:0048167">
    <property type="term" value="P:regulation of synaptic plasticity"/>
    <property type="evidence" value="ECO:0007669"/>
    <property type="project" value="TreeGrafter"/>
</dbReference>
<evidence type="ECO:0000256" key="4">
    <source>
        <dbReference type="ARBA" id="ARBA00022833"/>
    </source>
</evidence>
<feature type="domain" description="PDZ" evidence="11">
    <location>
        <begin position="498"/>
        <end position="557"/>
    </location>
</feature>
<reference evidence="14 15" key="1">
    <citation type="submission" date="2014-07" db="EMBL/GenBank/DDBJ databases">
        <title>Genomic and transcriptomic analysis on Apis cerana provide comprehensive insights into honey bee biology.</title>
        <authorList>
            <person name="Diao Q."/>
            <person name="Sun L."/>
            <person name="Zheng H."/>
            <person name="Zheng H."/>
            <person name="Xu S."/>
            <person name="Wang S."/>
            <person name="Zeng Z."/>
            <person name="Hu F."/>
            <person name="Su S."/>
            <person name="Wu J."/>
        </authorList>
    </citation>
    <scope>NUCLEOTIDE SEQUENCE [LARGE SCALE GENOMIC DNA]</scope>
    <source>
        <tissue evidence="14">Pupae without intestine</tissue>
    </source>
</reference>
<feature type="region of interest" description="Disordered" evidence="9">
    <location>
        <begin position="286"/>
        <end position="489"/>
    </location>
</feature>
<gene>
    <name evidence="14" type="ORF">APICC_04700</name>
</gene>
<dbReference type="GO" id="GO:0048788">
    <property type="term" value="C:cytoskeleton of presynaptic active zone"/>
    <property type="evidence" value="ECO:0007669"/>
    <property type="project" value="TreeGrafter"/>
</dbReference>
<dbReference type="GO" id="GO:0048791">
    <property type="term" value="P:calcium ion-regulated exocytosis of neurotransmitter"/>
    <property type="evidence" value="ECO:0007669"/>
    <property type="project" value="TreeGrafter"/>
</dbReference>
<protein>
    <submittedName>
        <fullName evidence="14">Regulating synaptic membrane exocytosis protein</fullName>
    </submittedName>
</protein>
<evidence type="ECO:0000313" key="15">
    <source>
        <dbReference type="Proteomes" id="UP000242457"/>
    </source>
</evidence>
<feature type="region of interest" description="Disordered" evidence="9">
    <location>
        <begin position="962"/>
        <end position="1005"/>
    </location>
</feature>
<dbReference type="GO" id="GO:0044325">
    <property type="term" value="F:transmembrane transporter binding"/>
    <property type="evidence" value="ECO:0007669"/>
    <property type="project" value="TreeGrafter"/>
</dbReference>
<accession>A0A2A3E3Q9</accession>
<dbReference type="SUPFAM" id="SSF49562">
    <property type="entry name" value="C2 domain (Calcium/lipid-binding domain, CaLB)"/>
    <property type="match status" value="1"/>
</dbReference>
<dbReference type="AlphaFoldDB" id="A0A2A3E3Q9"/>
<dbReference type="Pfam" id="PF00168">
    <property type="entry name" value="C2"/>
    <property type="match status" value="1"/>
</dbReference>
<dbReference type="EMBL" id="KZ288393">
    <property type="protein sequence ID" value="PBC26330.1"/>
    <property type="molecule type" value="Genomic_DNA"/>
</dbReference>
<dbReference type="InterPro" id="IPR001478">
    <property type="entry name" value="PDZ"/>
</dbReference>
<dbReference type="PANTHER" id="PTHR12157">
    <property type="entry name" value="REGULATING SYNAPTIC MEMBRANE EXOCYTOSIS PROTEIN"/>
    <property type="match status" value="1"/>
</dbReference>
<dbReference type="PROSITE" id="PS50106">
    <property type="entry name" value="PDZ"/>
    <property type="match status" value="1"/>
</dbReference>
<name>A0A2A3E3Q9_APICC</name>
<evidence type="ECO:0000259" key="12">
    <source>
        <dbReference type="PROSITE" id="PS50178"/>
    </source>
</evidence>
<dbReference type="PROSITE" id="PS50916">
    <property type="entry name" value="RABBD"/>
    <property type="match status" value="1"/>
</dbReference>
<dbReference type="FunFam" id="3.30.40.10:FF:000453">
    <property type="entry name" value="Uncharacterized protein, isoform D"/>
    <property type="match status" value="1"/>
</dbReference>
<feature type="compositionally biased region" description="Low complexity" evidence="9">
    <location>
        <begin position="996"/>
        <end position="1005"/>
    </location>
</feature>
<keyword evidence="1" id="KW-0479">Metal-binding</keyword>
<evidence type="ECO:0000313" key="14">
    <source>
        <dbReference type="EMBL" id="PBC26330.1"/>
    </source>
</evidence>
<feature type="compositionally biased region" description="Basic and acidic residues" evidence="9">
    <location>
        <begin position="387"/>
        <end position="402"/>
    </location>
</feature>
<dbReference type="InterPro" id="IPR039032">
    <property type="entry name" value="Rim-like"/>
</dbReference>
<dbReference type="Gene3D" id="3.30.40.10">
    <property type="entry name" value="Zinc/RING finger domain, C3HC4 (zinc finger)"/>
    <property type="match status" value="1"/>
</dbReference>
<dbReference type="GO" id="GO:0042391">
    <property type="term" value="P:regulation of membrane potential"/>
    <property type="evidence" value="ECO:0007669"/>
    <property type="project" value="TreeGrafter"/>
</dbReference>
<dbReference type="CDD" id="cd04031">
    <property type="entry name" value="C2A_RIM1alpha"/>
    <property type="match status" value="1"/>
</dbReference>
<evidence type="ECO:0000256" key="6">
    <source>
        <dbReference type="ARBA" id="ARBA00034103"/>
    </source>
</evidence>
<keyword evidence="3 7" id="KW-0863">Zinc-finger</keyword>
<evidence type="ECO:0000256" key="9">
    <source>
        <dbReference type="SAM" id="MobiDB-lite"/>
    </source>
</evidence>
<dbReference type="InterPro" id="IPR010911">
    <property type="entry name" value="Rab_BD"/>
</dbReference>
<evidence type="ECO:0000259" key="13">
    <source>
        <dbReference type="PROSITE" id="PS50916"/>
    </source>
</evidence>
<dbReference type="InterPro" id="IPR011011">
    <property type="entry name" value="Znf_FYVE_PHD"/>
</dbReference>
<keyword evidence="2" id="KW-0677">Repeat</keyword>
<dbReference type="InterPro" id="IPR017455">
    <property type="entry name" value="Znf_FYVE-rel"/>
</dbReference>
<feature type="compositionally biased region" description="Basic and acidic residues" evidence="9">
    <location>
        <begin position="409"/>
        <end position="424"/>
    </location>
</feature>
<dbReference type="Gene3D" id="2.30.42.10">
    <property type="match status" value="1"/>
</dbReference>
<dbReference type="Gene3D" id="2.60.40.150">
    <property type="entry name" value="C2 domain"/>
    <property type="match status" value="1"/>
</dbReference>
<keyword evidence="4" id="KW-0862">Zinc</keyword>
<feature type="compositionally biased region" description="Basic and acidic residues" evidence="9">
    <location>
        <begin position="158"/>
        <end position="174"/>
    </location>
</feature>
<dbReference type="InterPro" id="IPR013083">
    <property type="entry name" value="Znf_RING/FYVE/PHD"/>
</dbReference>
<keyword evidence="15" id="KW-1185">Reference proteome</keyword>
<keyword evidence="8" id="KW-0175">Coiled coil</keyword>
<evidence type="ECO:0000256" key="3">
    <source>
        <dbReference type="ARBA" id="ARBA00022771"/>
    </source>
</evidence>
<feature type="region of interest" description="Disordered" evidence="9">
    <location>
        <begin position="190"/>
        <end position="248"/>
    </location>
</feature>
<dbReference type="InterPro" id="IPR035892">
    <property type="entry name" value="C2_domain_sf"/>
</dbReference>
<evidence type="ECO:0000259" key="11">
    <source>
        <dbReference type="PROSITE" id="PS50106"/>
    </source>
</evidence>
<feature type="coiled-coil region" evidence="8">
    <location>
        <begin position="29"/>
        <end position="56"/>
    </location>
</feature>
<feature type="region of interest" description="Disordered" evidence="9">
    <location>
        <begin position="780"/>
        <end position="799"/>
    </location>
</feature>
<dbReference type="InterPro" id="IPR036034">
    <property type="entry name" value="PDZ_sf"/>
</dbReference>
<dbReference type="GO" id="GO:0042734">
    <property type="term" value="C:presynaptic membrane"/>
    <property type="evidence" value="ECO:0007669"/>
    <property type="project" value="TreeGrafter"/>
</dbReference>
<proteinExistence type="predicted"/>
<evidence type="ECO:0000256" key="2">
    <source>
        <dbReference type="ARBA" id="ARBA00022737"/>
    </source>
</evidence>
<dbReference type="SMART" id="SM00239">
    <property type="entry name" value="C2"/>
    <property type="match status" value="1"/>
</dbReference>
<dbReference type="GO" id="GO:0006886">
    <property type="term" value="P:intracellular protein transport"/>
    <property type="evidence" value="ECO:0007669"/>
    <property type="project" value="InterPro"/>
</dbReference>
<keyword evidence="5" id="KW-0770">Synapse</keyword>
<dbReference type="Pfam" id="PF22601">
    <property type="entry name" value="RIM2a_ZnF"/>
    <property type="match status" value="1"/>
</dbReference>
<evidence type="ECO:0000256" key="1">
    <source>
        <dbReference type="ARBA" id="ARBA00022723"/>
    </source>
</evidence>
<dbReference type="STRING" id="94128.A0A2A3E3Q9"/>
<dbReference type="GO" id="GO:0008270">
    <property type="term" value="F:zinc ion binding"/>
    <property type="evidence" value="ECO:0007669"/>
    <property type="project" value="UniProtKB-KW"/>
</dbReference>
<evidence type="ECO:0000256" key="7">
    <source>
        <dbReference type="PROSITE-ProRule" id="PRU00091"/>
    </source>
</evidence>